<evidence type="ECO:0000256" key="2">
    <source>
        <dbReference type="ARBA" id="ARBA00009441"/>
    </source>
</evidence>
<evidence type="ECO:0000313" key="12">
    <source>
        <dbReference type="EMBL" id="MBP1934196.1"/>
    </source>
</evidence>
<dbReference type="EMBL" id="JAGGKT010000017">
    <property type="protein sequence ID" value="MBP1934196.1"/>
    <property type="molecule type" value="Genomic_DNA"/>
</dbReference>
<dbReference type="Gene3D" id="3.40.50.300">
    <property type="entry name" value="P-loop containing nucleotide triphosphate hydrolases"/>
    <property type="match status" value="2"/>
</dbReference>
<sequence>MLLELSIKNLAVIKQAKISFQKGLNILTGETGAGKSILIDALGLLTGARGSTEYIRYGEKKSEIEGLFEIEENHPVLPLLLELGIEVFEDDLLILRREITSAGKSICRINGQLVPMAVLKEIGPWLVHMHGQHDHQLLMHADRHLSWLDAFAGRELAQVKKDYQKFYNEYQTVQAEYEKLSQNEKYLAQRQDMLSFQLQEISEANLQLHEDEELNAEKIRLSNSERLFKGIDDAYQALTAEHASLDWAGLALSHLETVSTYDEKIGEMAGALETAFYQIEDLARSLRAYREQTEFEPHRLEHIETRLAEIKRLQRKYGKDIEEILEYASAIEEELEMIENREQKLEELMKKRHELAQDLALEAMELSRRRQQTAGELAGKIEAQLKDLQMEKVRFSIEVKMVEDEDGLEVSGQKVRVNDQGVDHVEFLISANPGEPLRPVAKIASGGELSRIMLGMKTILADVEPVETFIFDEVDTGVSGRAAQAIAEKLVAISKQKQILCITHLPQMACMADAHYLISKTATDSETQTKVQLLGSQERTCELARLLGGVEVTDTTRKHAEEMLSLAEQVKGKIRQKTAITVG</sequence>
<keyword evidence="7 9" id="KW-0234">DNA repair</keyword>
<dbReference type="PANTHER" id="PTHR11059:SF0">
    <property type="entry name" value="DNA REPAIR PROTEIN RECN"/>
    <property type="match status" value="1"/>
</dbReference>
<dbReference type="Proteomes" id="UP001519343">
    <property type="component" value="Unassembled WGS sequence"/>
</dbReference>
<organism evidence="12 13">
    <name type="scientific">Ammoniphilus resinae</name>
    <dbReference type="NCBI Taxonomy" id="861532"/>
    <lineage>
        <taxon>Bacteria</taxon>
        <taxon>Bacillati</taxon>
        <taxon>Bacillota</taxon>
        <taxon>Bacilli</taxon>
        <taxon>Bacillales</taxon>
        <taxon>Paenibacillaceae</taxon>
        <taxon>Aneurinibacillus group</taxon>
        <taxon>Ammoniphilus</taxon>
    </lineage>
</organism>
<keyword evidence="6" id="KW-0067">ATP-binding</keyword>
<keyword evidence="5 9" id="KW-0227">DNA damage</keyword>
<protein>
    <recommendedName>
        <fullName evidence="3 9">DNA repair protein RecN</fullName>
    </recommendedName>
    <alternativeName>
        <fullName evidence="8 9">Recombination protein N</fullName>
    </alternativeName>
</protein>
<dbReference type="InterPro" id="IPR004604">
    <property type="entry name" value="DNA_recomb/repair_RecN"/>
</dbReference>
<gene>
    <name evidence="12" type="ORF">J2Z37_004215</name>
</gene>
<evidence type="ECO:0000256" key="1">
    <source>
        <dbReference type="ARBA" id="ARBA00003618"/>
    </source>
</evidence>
<comment type="similarity">
    <text evidence="2 9">Belongs to the RecN family.</text>
</comment>
<feature type="coiled-coil region" evidence="10">
    <location>
        <begin position="156"/>
        <end position="183"/>
    </location>
</feature>
<keyword evidence="13" id="KW-1185">Reference proteome</keyword>
<comment type="function">
    <text evidence="1 9">May be involved in recombinational repair of damaged DNA.</text>
</comment>
<proteinExistence type="inferred from homology"/>
<evidence type="ECO:0000256" key="7">
    <source>
        <dbReference type="ARBA" id="ARBA00023204"/>
    </source>
</evidence>
<dbReference type="PANTHER" id="PTHR11059">
    <property type="entry name" value="DNA REPAIR PROTEIN RECN"/>
    <property type="match status" value="1"/>
</dbReference>
<comment type="caution">
    <text evidence="12">The sequence shown here is derived from an EMBL/GenBank/DDBJ whole genome shotgun (WGS) entry which is preliminary data.</text>
</comment>
<evidence type="ECO:0000313" key="13">
    <source>
        <dbReference type="Proteomes" id="UP001519343"/>
    </source>
</evidence>
<dbReference type="SUPFAM" id="SSF52540">
    <property type="entry name" value="P-loop containing nucleoside triphosphate hydrolases"/>
    <property type="match status" value="2"/>
</dbReference>
<name>A0ABS4GVB7_9BACL</name>
<dbReference type="NCBIfam" id="TIGR00634">
    <property type="entry name" value="recN"/>
    <property type="match status" value="1"/>
</dbReference>
<dbReference type="NCBIfam" id="NF008121">
    <property type="entry name" value="PRK10869.1"/>
    <property type="match status" value="1"/>
</dbReference>
<feature type="domain" description="RecF/RecN/SMC N-terminal" evidence="11">
    <location>
        <begin position="4"/>
        <end position="521"/>
    </location>
</feature>
<evidence type="ECO:0000256" key="4">
    <source>
        <dbReference type="ARBA" id="ARBA00022741"/>
    </source>
</evidence>
<evidence type="ECO:0000256" key="10">
    <source>
        <dbReference type="SAM" id="Coils"/>
    </source>
</evidence>
<evidence type="ECO:0000256" key="5">
    <source>
        <dbReference type="ARBA" id="ARBA00022763"/>
    </source>
</evidence>
<dbReference type="RefSeq" id="WP_209812197.1">
    <property type="nucleotide sequence ID" value="NZ_JAGGKT010000017.1"/>
</dbReference>
<feature type="coiled-coil region" evidence="10">
    <location>
        <begin position="321"/>
        <end position="358"/>
    </location>
</feature>
<evidence type="ECO:0000259" key="11">
    <source>
        <dbReference type="Pfam" id="PF02463"/>
    </source>
</evidence>
<evidence type="ECO:0000256" key="8">
    <source>
        <dbReference type="ARBA" id="ARBA00033408"/>
    </source>
</evidence>
<evidence type="ECO:0000256" key="6">
    <source>
        <dbReference type="ARBA" id="ARBA00022840"/>
    </source>
</evidence>
<dbReference type="Pfam" id="PF02463">
    <property type="entry name" value="SMC_N"/>
    <property type="match status" value="1"/>
</dbReference>
<dbReference type="PIRSF" id="PIRSF003128">
    <property type="entry name" value="RecN"/>
    <property type="match status" value="1"/>
</dbReference>
<dbReference type="CDD" id="cd03241">
    <property type="entry name" value="ABC_RecN"/>
    <property type="match status" value="2"/>
</dbReference>
<evidence type="ECO:0000256" key="3">
    <source>
        <dbReference type="ARBA" id="ARBA00021315"/>
    </source>
</evidence>
<dbReference type="InterPro" id="IPR003395">
    <property type="entry name" value="RecF/RecN/SMC_N"/>
</dbReference>
<keyword evidence="4" id="KW-0547">Nucleotide-binding</keyword>
<evidence type="ECO:0000256" key="9">
    <source>
        <dbReference type="PIRNR" id="PIRNR003128"/>
    </source>
</evidence>
<keyword evidence="10" id="KW-0175">Coiled coil</keyword>
<accession>A0ABS4GVB7</accession>
<reference evidence="12 13" key="1">
    <citation type="submission" date="2021-03" db="EMBL/GenBank/DDBJ databases">
        <title>Genomic Encyclopedia of Type Strains, Phase IV (KMG-IV): sequencing the most valuable type-strain genomes for metagenomic binning, comparative biology and taxonomic classification.</title>
        <authorList>
            <person name="Goeker M."/>
        </authorList>
    </citation>
    <scope>NUCLEOTIDE SEQUENCE [LARGE SCALE GENOMIC DNA]</scope>
    <source>
        <strain evidence="12 13">DSM 24738</strain>
    </source>
</reference>
<dbReference type="InterPro" id="IPR027417">
    <property type="entry name" value="P-loop_NTPase"/>
</dbReference>